<dbReference type="AlphaFoldDB" id="A0A7W3SVK0"/>
<dbReference type="EMBL" id="JACJIP010000024">
    <property type="protein sequence ID" value="MBA9086920.1"/>
    <property type="molecule type" value="Genomic_DNA"/>
</dbReference>
<organism evidence="1 2">
    <name type="scientific">Fontibacillus solani</name>
    <dbReference type="NCBI Taxonomy" id="1572857"/>
    <lineage>
        <taxon>Bacteria</taxon>
        <taxon>Bacillati</taxon>
        <taxon>Bacillota</taxon>
        <taxon>Bacilli</taxon>
        <taxon>Bacillales</taxon>
        <taxon>Paenibacillaceae</taxon>
        <taxon>Fontibacillus</taxon>
    </lineage>
</organism>
<gene>
    <name evidence="1" type="ORF">FHR92_003400</name>
</gene>
<reference evidence="1 2" key="1">
    <citation type="submission" date="2020-08" db="EMBL/GenBank/DDBJ databases">
        <title>Genomic Encyclopedia of Type Strains, Phase III (KMG-III): the genomes of soil and plant-associated and newly described type strains.</title>
        <authorList>
            <person name="Whitman W."/>
        </authorList>
    </citation>
    <scope>NUCLEOTIDE SEQUENCE [LARGE SCALE GENOMIC DNA]</scope>
    <source>
        <strain evidence="1 2">CECT 8693</strain>
    </source>
</reference>
<name>A0A7W3SVK0_9BACL</name>
<dbReference type="Proteomes" id="UP000567067">
    <property type="component" value="Unassembled WGS sequence"/>
</dbReference>
<evidence type="ECO:0000313" key="2">
    <source>
        <dbReference type="Proteomes" id="UP000567067"/>
    </source>
</evidence>
<keyword evidence="2" id="KW-1185">Reference proteome</keyword>
<evidence type="ECO:0000313" key="1">
    <source>
        <dbReference type="EMBL" id="MBA9086920.1"/>
    </source>
</evidence>
<comment type="caution">
    <text evidence="1">The sequence shown here is derived from an EMBL/GenBank/DDBJ whole genome shotgun (WGS) entry which is preliminary data.</text>
</comment>
<sequence>MLRAQPSTHLLAGESPVTGMINLHLAGIPAKRQKVYEVNMGCIAFKVHLTSGFDKYILINTLIINN</sequence>
<protein>
    <submittedName>
        <fullName evidence="1">Uncharacterized protein</fullName>
    </submittedName>
</protein>
<accession>A0A7W3SVK0</accession>
<proteinExistence type="predicted"/>